<proteinExistence type="inferred from homology"/>
<dbReference type="GO" id="GO:0071978">
    <property type="term" value="P:bacterial-type flagellum-dependent swarming motility"/>
    <property type="evidence" value="ECO:0007669"/>
    <property type="project" value="TreeGrafter"/>
</dbReference>
<keyword evidence="4 10" id="KW-1003">Cell membrane</keyword>
<comment type="function">
    <text evidence="1 10">Controls the rotational direction of flagella during chemotaxis.</text>
</comment>
<dbReference type="GO" id="GO:0006935">
    <property type="term" value="P:chemotaxis"/>
    <property type="evidence" value="ECO:0007669"/>
    <property type="project" value="UniProtKB-KW"/>
</dbReference>
<name>A0A1L3GCV2_SYNAC</name>
<evidence type="ECO:0000256" key="5">
    <source>
        <dbReference type="ARBA" id="ARBA00022500"/>
    </source>
</evidence>
<accession>A0A1L3GCV2</accession>
<keyword evidence="9 10" id="KW-0472">Membrane</keyword>
<evidence type="ECO:0000256" key="6">
    <source>
        <dbReference type="ARBA" id="ARBA00022692"/>
    </source>
</evidence>
<protein>
    <recommendedName>
        <fullName evidence="10">Flagellar protein FliL</fullName>
    </recommendedName>
</protein>
<dbReference type="KEGG" id="pace:A6070_09680"/>
<evidence type="ECO:0000256" key="4">
    <source>
        <dbReference type="ARBA" id="ARBA00022475"/>
    </source>
</evidence>
<evidence type="ECO:0000256" key="3">
    <source>
        <dbReference type="ARBA" id="ARBA00008281"/>
    </source>
</evidence>
<dbReference type="GO" id="GO:0005886">
    <property type="term" value="C:plasma membrane"/>
    <property type="evidence" value="ECO:0007669"/>
    <property type="project" value="UniProtKB-SubCell"/>
</dbReference>
<dbReference type="Proteomes" id="UP000182264">
    <property type="component" value="Chromosome"/>
</dbReference>
<dbReference type="AlphaFoldDB" id="A0A1L3GCV2"/>
<evidence type="ECO:0000256" key="8">
    <source>
        <dbReference type="ARBA" id="ARBA00022989"/>
    </source>
</evidence>
<evidence type="ECO:0000256" key="1">
    <source>
        <dbReference type="ARBA" id="ARBA00002254"/>
    </source>
</evidence>
<sequence>MAEKDFQQDGPVSGKNSKNLILIGVLGLLLLAAIGVAAYMMGRASTPAAEPPSEVGTETAPNAGTKVLSGLMVEIEPFIVNILDVEGTRYLKAAITLEVDSELAMKEAGERMPQIRDAILLLMSNKTFSEMSDLQGKLQLRAELLSRINSFFRKGKVQKIYFTEFVVQ</sequence>
<comment type="similarity">
    <text evidence="3 10">Belongs to the FliL family.</text>
</comment>
<comment type="subcellular location">
    <subcellularLocation>
        <location evidence="2">Cell membrane</location>
        <topology evidence="2">Single-pass membrane protein</topology>
    </subcellularLocation>
</comment>
<gene>
    <name evidence="11" type="ORF">A7E75_01070</name>
</gene>
<evidence type="ECO:0000256" key="10">
    <source>
        <dbReference type="RuleBase" id="RU364125"/>
    </source>
</evidence>
<evidence type="ECO:0000313" key="11">
    <source>
        <dbReference type="EMBL" id="APG23766.1"/>
    </source>
</evidence>
<evidence type="ECO:0000256" key="7">
    <source>
        <dbReference type="ARBA" id="ARBA00022779"/>
    </source>
</evidence>
<dbReference type="InterPro" id="IPR005503">
    <property type="entry name" value="FliL"/>
</dbReference>
<organism evidence="11 12">
    <name type="scientific">Syntrophotalea acetylenica</name>
    <name type="common">Pelobacter acetylenicus</name>
    <dbReference type="NCBI Taxonomy" id="29542"/>
    <lineage>
        <taxon>Bacteria</taxon>
        <taxon>Pseudomonadati</taxon>
        <taxon>Thermodesulfobacteriota</taxon>
        <taxon>Desulfuromonadia</taxon>
        <taxon>Desulfuromonadales</taxon>
        <taxon>Syntrophotaleaceae</taxon>
        <taxon>Syntrophotalea</taxon>
    </lineage>
</organism>
<keyword evidence="11" id="KW-0282">Flagellum</keyword>
<evidence type="ECO:0000313" key="12">
    <source>
        <dbReference type="Proteomes" id="UP000182264"/>
    </source>
</evidence>
<evidence type="ECO:0000256" key="9">
    <source>
        <dbReference type="ARBA" id="ARBA00023136"/>
    </source>
</evidence>
<dbReference type="Pfam" id="PF03748">
    <property type="entry name" value="FliL"/>
    <property type="match status" value="1"/>
</dbReference>
<feature type="transmembrane region" description="Helical" evidence="10">
    <location>
        <begin position="20"/>
        <end position="41"/>
    </location>
</feature>
<keyword evidence="6 10" id="KW-0812">Transmembrane</keyword>
<keyword evidence="11" id="KW-0969">Cilium</keyword>
<dbReference type="PANTHER" id="PTHR35091:SF2">
    <property type="entry name" value="FLAGELLAR PROTEIN FLIL"/>
    <property type="match status" value="1"/>
</dbReference>
<keyword evidence="7 10" id="KW-0283">Flagellar rotation</keyword>
<dbReference type="OrthoDB" id="9799777at2"/>
<keyword evidence="12" id="KW-1185">Reference proteome</keyword>
<dbReference type="PANTHER" id="PTHR35091">
    <property type="entry name" value="FLAGELLAR PROTEIN FLIL"/>
    <property type="match status" value="1"/>
</dbReference>
<keyword evidence="11" id="KW-0966">Cell projection</keyword>
<dbReference type="STRING" id="29542.A6070_09680"/>
<dbReference type="GO" id="GO:0009425">
    <property type="term" value="C:bacterial-type flagellum basal body"/>
    <property type="evidence" value="ECO:0007669"/>
    <property type="project" value="InterPro"/>
</dbReference>
<dbReference type="RefSeq" id="WP_072285577.1">
    <property type="nucleotide sequence ID" value="NZ_CP015455.1"/>
</dbReference>
<evidence type="ECO:0000256" key="2">
    <source>
        <dbReference type="ARBA" id="ARBA00004162"/>
    </source>
</evidence>
<reference evidence="11 12" key="1">
    <citation type="journal article" date="2017" name="Genome Announc.">
        <title>Complete Genome Sequences of Two Acetylene-Fermenting Pelobacter acetylenicus Strains.</title>
        <authorList>
            <person name="Sutton J.M."/>
            <person name="Baesman S.M."/>
            <person name="Fierst J.L."/>
            <person name="Poret-Peterson A.T."/>
            <person name="Oremland R.S."/>
            <person name="Dunlap D.S."/>
            <person name="Akob D.M."/>
        </authorList>
    </citation>
    <scope>NUCLEOTIDE SEQUENCE [LARGE SCALE GENOMIC DNA]</scope>
    <source>
        <strain evidence="11 12">DSM 3247</strain>
    </source>
</reference>
<keyword evidence="8 10" id="KW-1133">Transmembrane helix</keyword>
<keyword evidence="5 10" id="KW-0145">Chemotaxis</keyword>
<dbReference type="EMBL" id="CP015518">
    <property type="protein sequence ID" value="APG23766.1"/>
    <property type="molecule type" value="Genomic_DNA"/>
</dbReference>